<feature type="domain" description="Major facilitator superfamily (MFS) profile" evidence="8">
    <location>
        <begin position="25"/>
        <end position="462"/>
    </location>
</feature>
<keyword evidence="6 7" id="KW-0472">Membrane</keyword>
<keyword evidence="4 7" id="KW-0812">Transmembrane</keyword>
<dbReference type="InterPro" id="IPR036259">
    <property type="entry name" value="MFS_trans_sf"/>
</dbReference>
<evidence type="ECO:0000256" key="4">
    <source>
        <dbReference type="ARBA" id="ARBA00022692"/>
    </source>
</evidence>
<dbReference type="GO" id="GO:0022857">
    <property type="term" value="F:transmembrane transporter activity"/>
    <property type="evidence" value="ECO:0007669"/>
    <property type="project" value="InterPro"/>
</dbReference>
<organism evidence="9 10">
    <name type="scientific">Naematelia encephala</name>
    <dbReference type="NCBI Taxonomy" id="71784"/>
    <lineage>
        <taxon>Eukaryota</taxon>
        <taxon>Fungi</taxon>
        <taxon>Dikarya</taxon>
        <taxon>Basidiomycota</taxon>
        <taxon>Agaricomycotina</taxon>
        <taxon>Tremellomycetes</taxon>
        <taxon>Tremellales</taxon>
        <taxon>Naemateliaceae</taxon>
        <taxon>Naematelia</taxon>
    </lineage>
</organism>
<dbReference type="SUPFAM" id="SSF103473">
    <property type="entry name" value="MFS general substrate transporter"/>
    <property type="match status" value="1"/>
</dbReference>
<reference evidence="9 10" key="1">
    <citation type="submission" date="2016-07" db="EMBL/GenBank/DDBJ databases">
        <title>Pervasive Adenine N6-methylation of Active Genes in Fungi.</title>
        <authorList>
            <consortium name="DOE Joint Genome Institute"/>
            <person name="Mondo S.J."/>
            <person name="Dannebaum R.O."/>
            <person name="Kuo R.C."/>
            <person name="Labutti K."/>
            <person name="Haridas S."/>
            <person name="Kuo A."/>
            <person name="Salamov A."/>
            <person name="Ahrendt S.R."/>
            <person name="Lipzen A."/>
            <person name="Sullivan W."/>
            <person name="Andreopoulos W.B."/>
            <person name="Clum A."/>
            <person name="Lindquist E."/>
            <person name="Daum C."/>
            <person name="Ramamoorthy G.K."/>
            <person name="Gryganskyi A."/>
            <person name="Culley D."/>
            <person name="Magnuson J.K."/>
            <person name="James T.Y."/>
            <person name="O'Malley M.A."/>
            <person name="Stajich J.E."/>
            <person name="Spatafora J.W."/>
            <person name="Visel A."/>
            <person name="Grigoriev I.V."/>
        </authorList>
    </citation>
    <scope>NUCLEOTIDE SEQUENCE [LARGE SCALE GENOMIC DNA]</scope>
    <source>
        <strain evidence="9 10">68-887.2</strain>
    </source>
</reference>
<dbReference type="Gene3D" id="1.20.1250.20">
    <property type="entry name" value="MFS general substrate transporter like domains"/>
    <property type="match status" value="1"/>
</dbReference>
<dbReference type="GO" id="GO:0005886">
    <property type="term" value="C:plasma membrane"/>
    <property type="evidence" value="ECO:0007669"/>
    <property type="project" value="TreeGrafter"/>
</dbReference>
<feature type="transmembrane region" description="Helical" evidence="7">
    <location>
        <begin position="115"/>
        <end position="136"/>
    </location>
</feature>
<comment type="similarity">
    <text evidence="2">Belongs to the major facilitator superfamily.</text>
</comment>
<dbReference type="EMBL" id="MCFC01000015">
    <property type="protein sequence ID" value="ORY31436.1"/>
    <property type="molecule type" value="Genomic_DNA"/>
</dbReference>
<feature type="transmembrane region" description="Helical" evidence="7">
    <location>
        <begin position="178"/>
        <end position="198"/>
    </location>
</feature>
<dbReference type="OrthoDB" id="10021397at2759"/>
<feature type="transmembrane region" description="Helical" evidence="7">
    <location>
        <begin position="246"/>
        <end position="266"/>
    </location>
</feature>
<keyword evidence="5 7" id="KW-1133">Transmembrane helix</keyword>
<feature type="transmembrane region" description="Helical" evidence="7">
    <location>
        <begin position="321"/>
        <end position="343"/>
    </location>
</feature>
<dbReference type="InterPro" id="IPR020846">
    <property type="entry name" value="MFS_dom"/>
</dbReference>
<dbReference type="PROSITE" id="PS50850">
    <property type="entry name" value="MFS"/>
    <property type="match status" value="1"/>
</dbReference>
<accession>A0A1Y2B9R8</accession>
<evidence type="ECO:0000256" key="1">
    <source>
        <dbReference type="ARBA" id="ARBA00004127"/>
    </source>
</evidence>
<evidence type="ECO:0000256" key="3">
    <source>
        <dbReference type="ARBA" id="ARBA00022448"/>
    </source>
</evidence>
<feature type="transmembrane region" description="Helical" evidence="7">
    <location>
        <begin position="148"/>
        <end position="166"/>
    </location>
</feature>
<dbReference type="AlphaFoldDB" id="A0A1Y2B9R8"/>
<feature type="transmembrane region" description="Helical" evidence="7">
    <location>
        <begin position="287"/>
        <end position="309"/>
    </location>
</feature>
<evidence type="ECO:0000259" key="8">
    <source>
        <dbReference type="PROSITE" id="PS50850"/>
    </source>
</evidence>
<dbReference type="Pfam" id="PF07690">
    <property type="entry name" value="MFS_1"/>
    <property type="match status" value="1"/>
</dbReference>
<sequence>MSKLEKHVSIQDQSSRMPMRKILVVYIGIGIALVLSFMDQTSVSTAAPVIGTALNGSDTISWVGTSFFVSNCAFHLVYGRLSDIFGRKTMLQVALFFLGLGNLLCGFAKTPVQLYIFRAISGMGGGGVNGIAMVIVSDIVPLKDRGKYQGLISAFCSIGSAIGPFLGGGLSSAGQWRWVFWTTTICAAIIIVIDHLVLPLKPVTGSMSRKLRQIDYLGIFLSAAGAVLLLVPISGGGSIFAWDSAAVIGMLIVGALSFVAFGVAEWKFTKLPILPLRLFKDRTTSAVMIQSFLIGMIYYGNIFYIPTYFQYVKGYSSLLSGAYVLVYSLPGALWGISSGWYVSKTNRYKIVILLGGAIWATSQGLQIIWTAHSSLALVLCTLEINTVGVGFILQTTLVAALNTTPAPDRAVVTSARNFFRTMGGAFGLASKFCHSTRLPMQAPSLTSNFDLILIVWLSGKCYIQQYSLRQTPSDNFPDTLQSSCPPNISHRCTQDPFSRTQISSRRRLC</sequence>
<evidence type="ECO:0000256" key="2">
    <source>
        <dbReference type="ARBA" id="ARBA00008335"/>
    </source>
</evidence>
<feature type="transmembrane region" description="Helical" evidence="7">
    <location>
        <begin position="90"/>
        <end position="109"/>
    </location>
</feature>
<dbReference type="FunFam" id="1.20.1720.10:FF:000013">
    <property type="entry name" value="Related to multidrug resistance proteins"/>
    <property type="match status" value="1"/>
</dbReference>
<feature type="transmembrane region" description="Helical" evidence="7">
    <location>
        <begin position="21"/>
        <end position="39"/>
    </location>
</feature>
<evidence type="ECO:0000256" key="6">
    <source>
        <dbReference type="ARBA" id="ARBA00023136"/>
    </source>
</evidence>
<dbReference type="PANTHER" id="PTHR23501:SF78">
    <property type="entry name" value="MAJOR FACILITATOR SUPERFAMILY (MFS) PROFILE DOMAIN-CONTAINING PROTEIN-RELATED"/>
    <property type="match status" value="1"/>
</dbReference>
<protein>
    <submittedName>
        <fullName evidence="9">Major facilitator superfamily domain-containing protein</fullName>
    </submittedName>
</protein>
<name>A0A1Y2B9R8_9TREE</name>
<evidence type="ECO:0000256" key="7">
    <source>
        <dbReference type="SAM" id="Phobius"/>
    </source>
</evidence>
<dbReference type="InterPro" id="IPR011701">
    <property type="entry name" value="MFS"/>
</dbReference>
<gene>
    <name evidence="9" type="ORF">BCR39DRAFT_465748</name>
</gene>
<dbReference type="InParanoid" id="A0A1Y2B9R8"/>
<evidence type="ECO:0000313" key="10">
    <source>
        <dbReference type="Proteomes" id="UP000193986"/>
    </source>
</evidence>
<comment type="subcellular location">
    <subcellularLocation>
        <location evidence="1">Endomembrane system</location>
        <topology evidence="1">Multi-pass membrane protein</topology>
    </subcellularLocation>
</comment>
<dbReference type="Proteomes" id="UP000193986">
    <property type="component" value="Unassembled WGS sequence"/>
</dbReference>
<comment type="caution">
    <text evidence="9">The sequence shown here is derived from an EMBL/GenBank/DDBJ whole genome shotgun (WGS) entry which is preliminary data.</text>
</comment>
<dbReference type="GO" id="GO:0012505">
    <property type="term" value="C:endomembrane system"/>
    <property type="evidence" value="ECO:0007669"/>
    <property type="project" value="UniProtKB-SubCell"/>
</dbReference>
<proteinExistence type="inferred from homology"/>
<dbReference type="PANTHER" id="PTHR23501">
    <property type="entry name" value="MAJOR FACILITATOR SUPERFAMILY"/>
    <property type="match status" value="1"/>
</dbReference>
<feature type="transmembrane region" description="Helical" evidence="7">
    <location>
        <begin position="350"/>
        <end position="369"/>
    </location>
</feature>
<evidence type="ECO:0000256" key="5">
    <source>
        <dbReference type="ARBA" id="ARBA00022989"/>
    </source>
</evidence>
<feature type="transmembrane region" description="Helical" evidence="7">
    <location>
        <begin position="375"/>
        <end position="401"/>
    </location>
</feature>
<keyword evidence="10" id="KW-1185">Reference proteome</keyword>
<dbReference type="Gene3D" id="1.20.1720.10">
    <property type="entry name" value="Multidrug resistance protein D"/>
    <property type="match status" value="1"/>
</dbReference>
<evidence type="ECO:0000313" key="9">
    <source>
        <dbReference type="EMBL" id="ORY31436.1"/>
    </source>
</evidence>
<keyword evidence="3" id="KW-0813">Transport</keyword>
<feature type="transmembrane region" description="Helical" evidence="7">
    <location>
        <begin position="59"/>
        <end position="78"/>
    </location>
</feature>
<feature type="transmembrane region" description="Helical" evidence="7">
    <location>
        <begin position="219"/>
        <end position="240"/>
    </location>
</feature>